<accession>A0ABV8UW07</accession>
<protein>
    <recommendedName>
        <fullName evidence="4">DUF5673 domain-containing protein</fullName>
    </recommendedName>
</protein>
<feature type="transmembrane region" description="Helical" evidence="1">
    <location>
        <begin position="53"/>
        <end position="72"/>
    </location>
</feature>
<evidence type="ECO:0000256" key="1">
    <source>
        <dbReference type="SAM" id="Phobius"/>
    </source>
</evidence>
<name>A0ABV8UW07_9BACL</name>
<evidence type="ECO:0008006" key="4">
    <source>
        <dbReference type="Google" id="ProtNLM"/>
    </source>
</evidence>
<sequence>MLHEKSPRAIFMVWAIVVVLLSPLFILFLPLVITQTLFYDPEQIVVLAPSKNHGLITWSFGILFTILVMLALKRNKWTYAMTGVLTLASVATLALSTLSYVAIHPEHITIQDYTEKRHYNMNEFTKVIYEYGTSERGRYQFITKTGEAVYIEDSPQLEFEKRSKIYRTALAHDLEFVERPYEGE</sequence>
<gene>
    <name evidence="2" type="ORF">ACFO0S_08080</name>
</gene>
<keyword evidence="1" id="KW-0472">Membrane</keyword>
<keyword evidence="3" id="KW-1185">Reference proteome</keyword>
<feature type="transmembrane region" description="Helical" evidence="1">
    <location>
        <begin position="84"/>
        <end position="103"/>
    </location>
</feature>
<keyword evidence="1" id="KW-0812">Transmembrane</keyword>
<dbReference type="RefSeq" id="WP_378141308.1">
    <property type="nucleotide sequence ID" value="NZ_JBHSEF010000021.1"/>
</dbReference>
<evidence type="ECO:0000313" key="2">
    <source>
        <dbReference type="EMBL" id="MFC4355002.1"/>
    </source>
</evidence>
<evidence type="ECO:0000313" key="3">
    <source>
        <dbReference type="Proteomes" id="UP001595733"/>
    </source>
</evidence>
<dbReference type="EMBL" id="JBHSEF010000021">
    <property type="protein sequence ID" value="MFC4355002.1"/>
    <property type="molecule type" value="Genomic_DNA"/>
</dbReference>
<feature type="transmembrane region" description="Helical" evidence="1">
    <location>
        <begin position="12"/>
        <end position="33"/>
    </location>
</feature>
<organism evidence="2 3">
    <name type="scientific">Chryseomicrobium palamuruense</name>
    <dbReference type="NCBI Taxonomy" id="682973"/>
    <lineage>
        <taxon>Bacteria</taxon>
        <taxon>Bacillati</taxon>
        <taxon>Bacillota</taxon>
        <taxon>Bacilli</taxon>
        <taxon>Bacillales</taxon>
        <taxon>Caryophanaceae</taxon>
        <taxon>Chryseomicrobium</taxon>
    </lineage>
</organism>
<proteinExistence type="predicted"/>
<comment type="caution">
    <text evidence="2">The sequence shown here is derived from an EMBL/GenBank/DDBJ whole genome shotgun (WGS) entry which is preliminary data.</text>
</comment>
<keyword evidence="1" id="KW-1133">Transmembrane helix</keyword>
<reference evidence="3" key="1">
    <citation type="journal article" date="2019" name="Int. J. Syst. Evol. Microbiol.">
        <title>The Global Catalogue of Microorganisms (GCM) 10K type strain sequencing project: providing services to taxonomists for standard genome sequencing and annotation.</title>
        <authorList>
            <consortium name="The Broad Institute Genomics Platform"/>
            <consortium name="The Broad Institute Genome Sequencing Center for Infectious Disease"/>
            <person name="Wu L."/>
            <person name="Ma J."/>
        </authorList>
    </citation>
    <scope>NUCLEOTIDE SEQUENCE [LARGE SCALE GENOMIC DNA]</scope>
    <source>
        <strain evidence="3">CCUG 50353</strain>
    </source>
</reference>
<dbReference type="Proteomes" id="UP001595733">
    <property type="component" value="Unassembled WGS sequence"/>
</dbReference>